<dbReference type="InterPro" id="IPR018056">
    <property type="entry name" value="Kringle_CS"/>
</dbReference>
<keyword evidence="6" id="KW-0812">Transmembrane</keyword>
<dbReference type="Gene3D" id="2.40.20.10">
    <property type="entry name" value="Plasminogen Kringle 4"/>
    <property type="match status" value="1"/>
</dbReference>
<comment type="caution">
    <text evidence="4">Lacks conserved residue(s) required for the propagation of feature annotation.</text>
</comment>
<evidence type="ECO:0000256" key="6">
    <source>
        <dbReference type="SAM" id="Phobius"/>
    </source>
</evidence>
<dbReference type="OrthoDB" id="9893972at2759"/>
<dbReference type="SUPFAM" id="SSF57440">
    <property type="entry name" value="Kringle-like"/>
    <property type="match status" value="1"/>
</dbReference>
<feature type="signal peptide" evidence="7">
    <location>
        <begin position="1"/>
        <end position="19"/>
    </location>
</feature>
<dbReference type="InterPro" id="IPR000001">
    <property type="entry name" value="Kringle"/>
</dbReference>
<keyword evidence="3" id="KW-1015">Disulfide bond</keyword>
<evidence type="ECO:0000256" key="3">
    <source>
        <dbReference type="ARBA" id="ARBA00023157"/>
    </source>
</evidence>
<feature type="region of interest" description="Disordered" evidence="5">
    <location>
        <begin position="105"/>
        <end position="126"/>
    </location>
</feature>
<keyword evidence="2 7" id="KW-0732">Signal</keyword>
<dbReference type="PANTHER" id="PTHR24261">
    <property type="entry name" value="PLASMINOGEN-RELATED"/>
    <property type="match status" value="1"/>
</dbReference>
<dbReference type="PANTHER" id="PTHR24261:SF7">
    <property type="entry name" value="KRINGLE DOMAIN-CONTAINING PROTEIN"/>
    <property type="match status" value="1"/>
</dbReference>
<evidence type="ECO:0000256" key="2">
    <source>
        <dbReference type="ARBA" id="ARBA00022729"/>
    </source>
</evidence>
<feature type="domain" description="Kringle" evidence="8">
    <location>
        <begin position="24"/>
        <end position="99"/>
    </location>
</feature>
<feature type="chain" id="PRO_5040919176" evidence="7">
    <location>
        <begin position="20"/>
        <end position="264"/>
    </location>
</feature>
<dbReference type="PROSITE" id="PS51257">
    <property type="entry name" value="PROKAR_LIPOPROTEIN"/>
    <property type="match status" value="1"/>
</dbReference>
<gene>
    <name evidence="9" type="ORF">IRJ41_016236</name>
</gene>
<feature type="transmembrane region" description="Helical" evidence="6">
    <location>
        <begin position="165"/>
        <end position="190"/>
    </location>
</feature>
<dbReference type="InterPro" id="IPR013806">
    <property type="entry name" value="Kringle-like"/>
</dbReference>
<dbReference type="CDD" id="cd00108">
    <property type="entry name" value="KR"/>
    <property type="match status" value="1"/>
</dbReference>
<sequence>MFRLVHVLFLFGSVSMGCAFVVKECITSDGKDYRGRQQYSFTGKICLNWNKINLTFKDLDTGVGDHNFCRNPDGSEKPWCYVSEFNGVGQKEACDVTICQGQNSTEATATEESVPTPAPSQRMEETFEPANPFPSPVEGAAVQPVKGVQQQVRTGPKTKKDLGTIGYVLAVLMMAIIILLGGGITVGYFYKRGLDLKKHHDQRVYEREMHRITLPLSAFANPTCELVDENTIVITAESNNQTPMQELAEGRDPLMGPAAGTPGA</sequence>
<keyword evidence="10" id="KW-1185">Reference proteome</keyword>
<dbReference type="FunFam" id="2.40.20.10:FF:000001">
    <property type="entry name" value="Urokinase-type plasminogen activator"/>
    <property type="match status" value="1"/>
</dbReference>
<reference evidence="9" key="1">
    <citation type="submission" date="2021-02" db="EMBL/GenBank/DDBJ databases">
        <title>Comparative genomics reveals that relaxation of natural selection precedes convergent phenotypic evolution of cavefish.</title>
        <authorList>
            <person name="Peng Z."/>
        </authorList>
    </citation>
    <scope>NUCLEOTIDE SEQUENCE</scope>
    <source>
        <tissue evidence="9">Muscle</tissue>
    </source>
</reference>
<proteinExistence type="predicted"/>
<evidence type="ECO:0000313" key="9">
    <source>
        <dbReference type="EMBL" id="KAI7813283.1"/>
    </source>
</evidence>
<evidence type="ECO:0000259" key="8">
    <source>
        <dbReference type="PROSITE" id="PS50070"/>
    </source>
</evidence>
<dbReference type="EMBL" id="JAFHDT010000002">
    <property type="protein sequence ID" value="KAI7813283.1"/>
    <property type="molecule type" value="Genomic_DNA"/>
</dbReference>
<feature type="region of interest" description="Disordered" evidence="5">
    <location>
        <begin position="240"/>
        <end position="264"/>
    </location>
</feature>
<comment type="caution">
    <text evidence="9">The sequence shown here is derived from an EMBL/GenBank/DDBJ whole genome shotgun (WGS) entry which is preliminary data.</text>
</comment>
<keyword evidence="6" id="KW-1133">Transmembrane helix</keyword>
<keyword evidence="6" id="KW-0472">Membrane</keyword>
<evidence type="ECO:0000256" key="4">
    <source>
        <dbReference type="PROSITE-ProRule" id="PRU00121"/>
    </source>
</evidence>
<evidence type="ECO:0000256" key="1">
    <source>
        <dbReference type="ARBA" id="ARBA00022572"/>
    </source>
</evidence>
<accession>A0A9W8CBB7</accession>
<dbReference type="InterPro" id="IPR050759">
    <property type="entry name" value="Serine_protease_kringle"/>
</dbReference>
<protein>
    <submittedName>
        <fullName evidence="9">Phosphoinositide-3-kinase-interacting protein 1</fullName>
    </submittedName>
</protein>
<evidence type="ECO:0000256" key="7">
    <source>
        <dbReference type="SAM" id="SignalP"/>
    </source>
</evidence>
<dbReference type="SMART" id="SM00130">
    <property type="entry name" value="KR"/>
    <property type="match status" value="1"/>
</dbReference>
<name>A0A9W8CBB7_TRIRA</name>
<organism evidence="9 10">
    <name type="scientific">Triplophysa rosa</name>
    <name type="common">Cave loach</name>
    <dbReference type="NCBI Taxonomy" id="992332"/>
    <lineage>
        <taxon>Eukaryota</taxon>
        <taxon>Metazoa</taxon>
        <taxon>Chordata</taxon>
        <taxon>Craniata</taxon>
        <taxon>Vertebrata</taxon>
        <taxon>Euteleostomi</taxon>
        <taxon>Actinopterygii</taxon>
        <taxon>Neopterygii</taxon>
        <taxon>Teleostei</taxon>
        <taxon>Ostariophysi</taxon>
        <taxon>Cypriniformes</taxon>
        <taxon>Nemacheilidae</taxon>
        <taxon>Triplophysa</taxon>
    </lineage>
</organism>
<dbReference type="PROSITE" id="PS00021">
    <property type="entry name" value="KRINGLE_1"/>
    <property type="match status" value="1"/>
</dbReference>
<keyword evidence="1 4" id="KW-0420">Kringle</keyword>
<dbReference type="Proteomes" id="UP001059041">
    <property type="component" value="Linkage Group LG2"/>
</dbReference>
<dbReference type="Pfam" id="PF00051">
    <property type="entry name" value="Kringle"/>
    <property type="match status" value="1"/>
</dbReference>
<dbReference type="PRINTS" id="PR00018">
    <property type="entry name" value="KRINGLE"/>
</dbReference>
<dbReference type="PROSITE" id="PS50070">
    <property type="entry name" value="KRINGLE_2"/>
    <property type="match status" value="1"/>
</dbReference>
<dbReference type="InterPro" id="IPR038178">
    <property type="entry name" value="Kringle_sf"/>
</dbReference>
<evidence type="ECO:0000313" key="10">
    <source>
        <dbReference type="Proteomes" id="UP001059041"/>
    </source>
</evidence>
<evidence type="ECO:0000256" key="5">
    <source>
        <dbReference type="SAM" id="MobiDB-lite"/>
    </source>
</evidence>
<dbReference type="AlphaFoldDB" id="A0A9W8CBB7"/>